<dbReference type="GO" id="GO:0004519">
    <property type="term" value="F:endonuclease activity"/>
    <property type="evidence" value="ECO:0007669"/>
    <property type="project" value="UniProtKB-KW"/>
</dbReference>
<evidence type="ECO:0000256" key="1">
    <source>
        <dbReference type="ARBA" id="ARBA00022741"/>
    </source>
</evidence>
<comment type="caution">
    <text evidence="5">The sequence shown here is derived from an EMBL/GenBank/DDBJ whole genome shotgun (WGS) entry which is preliminary data.</text>
</comment>
<proteinExistence type="predicted"/>
<evidence type="ECO:0000259" key="4">
    <source>
        <dbReference type="PROSITE" id="PS51161"/>
    </source>
</evidence>
<dbReference type="GO" id="GO:0003677">
    <property type="term" value="F:DNA binding"/>
    <property type="evidence" value="ECO:0007669"/>
    <property type="project" value="InterPro"/>
</dbReference>
<dbReference type="PROSITE" id="PS51161">
    <property type="entry name" value="ATP_CONE"/>
    <property type="match status" value="1"/>
</dbReference>
<sequence length="289" mass="33154">MESKQPSIFVTKSNGEVVPFAPEKIRQSLTKSGATPELIESIIQELYKQVYPNMPTRIIYKIAYKLLKKASRPAAGRYRLKQAIFELGPSGFPFEQYIAELFRQAGYTTTTNTLMGGHCITHEVDIYAIKNKRAFIIECKYHQLQGTHCDVKIPLYVQSRFKDIAWKMKEENIDNGQEYRGWLITNTRITPDGTQYARCMGLNMLSWDYPEGKGLKDIIDRSGLYPVTCLSTLSRHEKYTLLALGVVLCRTLLEKPELLSTANIRGPRLETVMTEVQHLCEHILKLEWV</sequence>
<dbReference type="Pfam" id="PF04471">
    <property type="entry name" value="Mrr_cat"/>
    <property type="match status" value="1"/>
</dbReference>
<feature type="domain" description="ATP-cone" evidence="4">
    <location>
        <begin position="8"/>
        <end position="89"/>
    </location>
</feature>
<evidence type="ECO:0000256" key="3">
    <source>
        <dbReference type="PROSITE-ProRule" id="PRU00492"/>
    </source>
</evidence>
<keyword evidence="5" id="KW-0540">Nuclease</keyword>
<dbReference type="InterPro" id="IPR005144">
    <property type="entry name" value="ATP-cone_dom"/>
</dbReference>
<evidence type="ECO:0000313" key="5">
    <source>
        <dbReference type="EMBL" id="TWF42291.1"/>
    </source>
</evidence>
<dbReference type="AlphaFoldDB" id="A0A561PW04"/>
<keyword evidence="2 3" id="KW-0067">ATP-binding</keyword>
<keyword evidence="5" id="KW-0378">Hydrolase</keyword>
<reference evidence="5 6" key="1">
    <citation type="submission" date="2019-06" db="EMBL/GenBank/DDBJ databases">
        <title>Sorghum-associated microbial communities from plants grown in Nebraska, USA.</title>
        <authorList>
            <person name="Schachtman D."/>
        </authorList>
    </citation>
    <scope>NUCLEOTIDE SEQUENCE [LARGE SCALE GENOMIC DNA]</scope>
    <source>
        <strain evidence="5 6">1209</strain>
    </source>
</reference>
<organism evidence="5 6">
    <name type="scientific">Chitinophaga polysaccharea</name>
    <dbReference type="NCBI Taxonomy" id="1293035"/>
    <lineage>
        <taxon>Bacteria</taxon>
        <taxon>Pseudomonadati</taxon>
        <taxon>Bacteroidota</taxon>
        <taxon>Chitinophagia</taxon>
        <taxon>Chitinophagales</taxon>
        <taxon>Chitinophagaceae</taxon>
        <taxon>Chitinophaga</taxon>
    </lineage>
</organism>
<dbReference type="CDD" id="cd22308">
    <property type="entry name" value="Af1548-like"/>
    <property type="match status" value="1"/>
</dbReference>
<dbReference type="OrthoDB" id="320396at2"/>
<protein>
    <submittedName>
        <fullName evidence="5">Restriction endonuclease</fullName>
    </submittedName>
</protein>
<dbReference type="Pfam" id="PF03477">
    <property type="entry name" value="ATP-cone"/>
    <property type="match status" value="1"/>
</dbReference>
<dbReference type="InterPro" id="IPR011856">
    <property type="entry name" value="tRNA_endonuc-like_dom_sf"/>
</dbReference>
<keyword evidence="6" id="KW-1185">Reference proteome</keyword>
<dbReference type="Proteomes" id="UP000320811">
    <property type="component" value="Unassembled WGS sequence"/>
</dbReference>
<accession>A0A561PW04</accession>
<name>A0A561PW04_9BACT</name>
<dbReference type="Gene3D" id="3.40.1350.10">
    <property type="match status" value="1"/>
</dbReference>
<evidence type="ECO:0000313" key="6">
    <source>
        <dbReference type="Proteomes" id="UP000320811"/>
    </source>
</evidence>
<dbReference type="GO" id="GO:0009307">
    <property type="term" value="P:DNA restriction-modification system"/>
    <property type="evidence" value="ECO:0007669"/>
    <property type="project" value="InterPro"/>
</dbReference>
<keyword evidence="1 3" id="KW-0547">Nucleotide-binding</keyword>
<keyword evidence="5" id="KW-0255">Endonuclease</keyword>
<dbReference type="InterPro" id="IPR007560">
    <property type="entry name" value="Restrct_endonuc_IV_Mrr"/>
</dbReference>
<dbReference type="SUPFAM" id="SSF52980">
    <property type="entry name" value="Restriction endonuclease-like"/>
    <property type="match status" value="1"/>
</dbReference>
<dbReference type="GO" id="GO:0005524">
    <property type="term" value="F:ATP binding"/>
    <property type="evidence" value="ECO:0007669"/>
    <property type="project" value="UniProtKB-UniRule"/>
</dbReference>
<dbReference type="RefSeq" id="WP_145665548.1">
    <property type="nucleotide sequence ID" value="NZ_VIWO01000002.1"/>
</dbReference>
<gene>
    <name evidence="5" type="ORF">FHW36_10246</name>
</gene>
<dbReference type="EMBL" id="VIWO01000002">
    <property type="protein sequence ID" value="TWF42291.1"/>
    <property type="molecule type" value="Genomic_DNA"/>
</dbReference>
<dbReference type="InterPro" id="IPR011335">
    <property type="entry name" value="Restrct_endonuc-II-like"/>
</dbReference>
<evidence type="ECO:0000256" key="2">
    <source>
        <dbReference type="ARBA" id="ARBA00022840"/>
    </source>
</evidence>